<feature type="transmembrane region" description="Helical" evidence="5">
    <location>
        <begin position="159"/>
        <end position="179"/>
    </location>
</feature>
<feature type="transmembrane region" description="Helical" evidence="5">
    <location>
        <begin position="227"/>
        <end position="250"/>
    </location>
</feature>
<feature type="transmembrane region" description="Helical" evidence="5">
    <location>
        <begin position="6"/>
        <end position="29"/>
    </location>
</feature>
<feature type="transmembrane region" description="Helical" evidence="5">
    <location>
        <begin position="423"/>
        <end position="444"/>
    </location>
</feature>
<feature type="transmembrane region" description="Helical" evidence="5">
    <location>
        <begin position="521"/>
        <end position="541"/>
    </location>
</feature>
<feature type="transmembrane region" description="Helical" evidence="5">
    <location>
        <begin position="41"/>
        <end position="62"/>
    </location>
</feature>
<feature type="transmembrane region" description="Helical" evidence="5">
    <location>
        <begin position="82"/>
        <end position="101"/>
    </location>
</feature>
<evidence type="ECO:0000256" key="2">
    <source>
        <dbReference type="ARBA" id="ARBA00022692"/>
    </source>
</evidence>
<dbReference type="GO" id="GO:0016020">
    <property type="term" value="C:membrane"/>
    <property type="evidence" value="ECO:0007669"/>
    <property type="project" value="InterPro"/>
</dbReference>
<evidence type="ECO:0000256" key="4">
    <source>
        <dbReference type="ARBA" id="ARBA00023136"/>
    </source>
</evidence>
<dbReference type="InterPro" id="IPR037185">
    <property type="entry name" value="EmrE-like"/>
</dbReference>
<evidence type="ECO:0000256" key="1">
    <source>
        <dbReference type="ARBA" id="ARBA00004141"/>
    </source>
</evidence>
<sequence>MKKAMGKVGALPIVGMMMTECAGAGVIILSKAAMSTGMSNLIFVFYSNALAALILLPTSLVFHRFVAQFVGYAGINYSSPTLGTAMLNLLPAFTFILAVIFRMEIVDWRSSSTLAKSLGTMLSISGAFIVTLYKGPALLLTSSTDILSHKQLFSQQSNWVIGGILLLVYCVLASSSYIIQASVIKKYPAELIMVFYYCFFVAIQAVVVSLIVETDLSAWSLKPKMRLIAVVYSAVFGSKFTIGVTTWCLHRAGPVFIAMVKPLGIIVAVSIGVTFVGDTFYLGRVRDINFVPGEKKEINQLLAESCSLVGAIVIVIGFYSVMWGKANEEKMDGGAETKSLATSNQRRYWVRGDLNVGPQVQGKPSRMEKLNWRSSSSQAKSFGAVVSITGAFVVTFYKGPAVIHQRLSSDPLSGPFLFSPKSHWVLGGSLLAAEAFMSSLWIILQALILKKYPAVLILASFYCFFVTIQSALASLILVKDPSAWSLKPNIGLFAVLYSAVVGTALRTSAVAWCLQRTGPVYVSMFKPLAVVVADVIDVIFLGQALHLGSLVGAAVIITGFYAVIWGKAREEKLHEDSGEGQCRMG</sequence>
<protein>
    <submittedName>
        <fullName evidence="6">Nodulin MtN21 /EamA-like transporter family protein</fullName>
    </submittedName>
</protein>
<proteinExistence type="predicted"/>
<feature type="transmembrane region" description="Helical" evidence="5">
    <location>
        <begin position="113"/>
        <end position="133"/>
    </location>
</feature>
<dbReference type="EMBL" id="AP019297">
    <property type="protein sequence ID" value="BBG94109.1"/>
    <property type="molecule type" value="Genomic_DNA"/>
</dbReference>
<feature type="transmembrane region" description="Helical" evidence="5">
    <location>
        <begin position="301"/>
        <end position="321"/>
    </location>
</feature>
<dbReference type="GO" id="GO:0022857">
    <property type="term" value="F:transmembrane transporter activity"/>
    <property type="evidence" value="ECO:0007669"/>
    <property type="project" value="InterPro"/>
</dbReference>
<name>A0A4Y1QQJ3_PRUDU</name>
<feature type="transmembrane region" description="Helical" evidence="5">
    <location>
        <begin position="191"/>
        <end position="212"/>
    </location>
</feature>
<dbReference type="PANTHER" id="PTHR31218">
    <property type="entry name" value="WAT1-RELATED PROTEIN"/>
    <property type="match status" value="1"/>
</dbReference>
<evidence type="ECO:0000256" key="5">
    <source>
        <dbReference type="SAM" id="Phobius"/>
    </source>
</evidence>
<dbReference type="InterPro" id="IPR030184">
    <property type="entry name" value="WAT1-related"/>
</dbReference>
<keyword evidence="4 5" id="KW-0472">Membrane</keyword>
<comment type="subcellular location">
    <subcellularLocation>
        <location evidence="1">Membrane</location>
        <topology evidence="1">Multi-pass membrane protein</topology>
    </subcellularLocation>
</comment>
<feature type="transmembrane region" description="Helical" evidence="5">
    <location>
        <begin position="382"/>
        <end position="403"/>
    </location>
</feature>
<keyword evidence="2 5" id="KW-0812">Transmembrane</keyword>
<feature type="transmembrane region" description="Helical" evidence="5">
    <location>
        <begin position="490"/>
        <end position="514"/>
    </location>
</feature>
<keyword evidence="3 5" id="KW-1133">Transmembrane helix</keyword>
<gene>
    <name evidence="6" type="ORF">Prudu_002315</name>
</gene>
<feature type="transmembrane region" description="Helical" evidence="5">
    <location>
        <begin position="547"/>
        <end position="565"/>
    </location>
</feature>
<evidence type="ECO:0000313" key="6">
    <source>
        <dbReference type="EMBL" id="BBG94109.1"/>
    </source>
</evidence>
<reference evidence="6" key="1">
    <citation type="journal article" date="2019" name="Science">
        <title>Mutation of a bHLH transcription factor allowed almond domestication.</title>
        <authorList>
            <person name="Sanchez-Perez R."/>
            <person name="Pavan S."/>
            <person name="Mazzeo R."/>
            <person name="Moldovan C."/>
            <person name="Aiese Cigliano R."/>
            <person name="Del Cueto J."/>
            <person name="Ricciardi F."/>
            <person name="Lotti C."/>
            <person name="Ricciardi L."/>
            <person name="Dicenta F."/>
            <person name="Lopez-Marques R.L."/>
            <person name="Lindberg Moller B."/>
        </authorList>
    </citation>
    <scope>NUCLEOTIDE SEQUENCE</scope>
</reference>
<feature type="transmembrane region" description="Helical" evidence="5">
    <location>
        <begin position="456"/>
        <end position="478"/>
    </location>
</feature>
<accession>A0A4Y1QQJ3</accession>
<evidence type="ECO:0000256" key="3">
    <source>
        <dbReference type="ARBA" id="ARBA00022989"/>
    </source>
</evidence>
<dbReference type="AlphaFoldDB" id="A0A4Y1QQJ3"/>
<organism evidence="6">
    <name type="scientific">Prunus dulcis</name>
    <name type="common">Almond</name>
    <name type="synonym">Amygdalus dulcis</name>
    <dbReference type="NCBI Taxonomy" id="3755"/>
    <lineage>
        <taxon>Eukaryota</taxon>
        <taxon>Viridiplantae</taxon>
        <taxon>Streptophyta</taxon>
        <taxon>Embryophyta</taxon>
        <taxon>Tracheophyta</taxon>
        <taxon>Spermatophyta</taxon>
        <taxon>Magnoliopsida</taxon>
        <taxon>eudicotyledons</taxon>
        <taxon>Gunneridae</taxon>
        <taxon>Pentapetalae</taxon>
        <taxon>rosids</taxon>
        <taxon>fabids</taxon>
        <taxon>Rosales</taxon>
        <taxon>Rosaceae</taxon>
        <taxon>Amygdaloideae</taxon>
        <taxon>Amygdaleae</taxon>
        <taxon>Prunus</taxon>
    </lineage>
</organism>
<dbReference type="SUPFAM" id="SSF103481">
    <property type="entry name" value="Multidrug resistance efflux transporter EmrE"/>
    <property type="match status" value="1"/>
</dbReference>
<feature type="transmembrane region" description="Helical" evidence="5">
    <location>
        <begin position="262"/>
        <end position="281"/>
    </location>
</feature>